<dbReference type="EMBL" id="CP119072">
    <property type="protein sequence ID" value="WEL39990.1"/>
    <property type="molecule type" value="Genomic_DNA"/>
</dbReference>
<organism evidence="2 4">
    <name type="scientific">Encephalitozoon hellem</name>
    <name type="common">Microsporidian parasite</name>
    <dbReference type="NCBI Taxonomy" id="27973"/>
    <lineage>
        <taxon>Eukaryota</taxon>
        <taxon>Fungi</taxon>
        <taxon>Fungi incertae sedis</taxon>
        <taxon>Microsporidia</taxon>
        <taxon>Unikaryonidae</taxon>
        <taxon>Encephalitozoon</taxon>
    </lineage>
</organism>
<reference evidence="2 4" key="1">
    <citation type="submission" date="2023-02" db="EMBL/GenBank/DDBJ databases">
        <title>Encephalitozoon hellem ATCC 50451 complete genome.</title>
        <authorList>
            <person name="Mascarenhas dos Santos A.C."/>
            <person name="Julian A.T."/>
            <person name="Pombert J.-F."/>
        </authorList>
    </citation>
    <scope>NUCLEOTIDE SEQUENCE [LARGE SCALE GENOMIC DNA]</scope>
    <source>
        <strain evidence="2 4">ATCC 50451</strain>
    </source>
</reference>
<gene>
    <name evidence="1" type="ORF">PFJ87_07g02200</name>
    <name evidence="2" type="ORF">PFJ87_10g00110</name>
    <name evidence="3" type="ORF">PFJ87_11g02290</name>
</gene>
<keyword evidence="2" id="KW-0251">Elongation factor</keyword>
<dbReference type="Proteomes" id="UP001217963">
    <property type="component" value="Chromosome XI"/>
</dbReference>
<evidence type="ECO:0000313" key="3">
    <source>
        <dbReference type="EMBL" id="WEL39990.1"/>
    </source>
</evidence>
<evidence type="ECO:0000313" key="1">
    <source>
        <dbReference type="EMBL" id="WEL39137.1"/>
    </source>
</evidence>
<proteinExistence type="predicted"/>
<sequence length="84" mass="9617">MIVAVTSMITEIATLHSTADPSCFADGRYFSLHDLMRMRMAETMIEQNTKAWLTVSKTKQAIDARMDKKISRSRRMSMVLVVVY</sequence>
<dbReference type="Proteomes" id="UP001217963">
    <property type="component" value="Chromosome X"/>
</dbReference>
<evidence type="ECO:0000313" key="2">
    <source>
        <dbReference type="EMBL" id="WEL39567.1"/>
    </source>
</evidence>
<accession>A0ABY8CRF9</accession>
<dbReference type="GO" id="GO:0003746">
    <property type="term" value="F:translation elongation factor activity"/>
    <property type="evidence" value="ECO:0007669"/>
    <property type="project" value="UniProtKB-KW"/>
</dbReference>
<keyword evidence="4" id="KW-1185">Reference proteome</keyword>
<name>A0ABY8CRF9_ENCHE</name>
<evidence type="ECO:0000313" key="4">
    <source>
        <dbReference type="Proteomes" id="UP001217963"/>
    </source>
</evidence>
<keyword evidence="2" id="KW-0648">Protein biosynthesis</keyword>
<dbReference type="EMBL" id="CP119071">
    <property type="protein sequence ID" value="WEL39567.1"/>
    <property type="molecule type" value="Genomic_DNA"/>
</dbReference>
<dbReference type="EMBL" id="CP119068">
    <property type="protein sequence ID" value="WEL39137.1"/>
    <property type="molecule type" value="Genomic_DNA"/>
</dbReference>
<dbReference type="Proteomes" id="UP001217963">
    <property type="component" value="Chromosome VII"/>
</dbReference>
<protein>
    <submittedName>
        <fullName evidence="2">Selenocysteine-specific elongation factor</fullName>
    </submittedName>
</protein>